<feature type="region of interest" description="Disordered" evidence="5">
    <location>
        <begin position="26"/>
        <end position="56"/>
    </location>
</feature>
<feature type="compositionally biased region" description="Basic and acidic residues" evidence="5">
    <location>
        <begin position="30"/>
        <end position="44"/>
    </location>
</feature>
<protein>
    <recommendedName>
        <fullName evidence="8">GRIP domain-containing protein</fullName>
    </recommendedName>
</protein>
<reference evidence="6" key="1">
    <citation type="submission" date="2016-03" db="EMBL/GenBank/DDBJ databases">
        <title>Mechanisms controlling the formation of the plant cell surface in tip-growing cells are functionally conserved among land plants.</title>
        <authorList>
            <person name="Honkanen S."/>
            <person name="Jones V.A."/>
            <person name="Morieri G."/>
            <person name="Champion C."/>
            <person name="Hetherington A.J."/>
            <person name="Kelly S."/>
            <person name="Saint-Marcoux D."/>
            <person name="Proust H."/>
            <person name="Prescott H."/>
            <person name="Dolan L."/>
        </authorList>
    </citation>
    <scope>NUCLEOTIDE SEQUENCE [LARGE SCALE GENOMIC DNA]</scope>
    <source>
        <tissue evidence="6">Whole gametophyte</tissue>
    </source>
</reference>
<name>A0A176WEH2_MARPO</name>
<evidence type="ECO:0000256" key="2">
    <source>
        <dbReference type="ARBA" id="ARBA00023034"/>
    </source>
</evidence>
<feature type="compositionally biased region" description="Low complexity" evidence="5">
    <location>
        <begin position="813"/>
        <end position="825"/>
    </location>
</feature>
<organism evidence="6 7">
    <name type="scientific">Marchantia polymorpha subsp. ruderalis</name>
    <dbReference type="NCBI Taxonomy" id="1480154"/>
    <lineage>
        <taxon>Eukaryota</taxon>
        <taxon>Viridiplantae</taxon>
        <taxon>Streptophyta</taxon>
        <taxon>Embryophyta</taxon>
        <taxon>Marchantiophyta</taxon>
        <taxon>Marchantiopsida</taxon>
        <taxon>Marchantiidae</taxon>
        <taxon>Marchantiales</taxon>
        <taxon>Marchantiaceae</taxon>
        <taxon>Marchantia</taxon>
    </lineage>
</organism>
<dbReference type="EMBL" id="LVLJ01001211">
    <property type="protein sequence ID" value="OAE30991.1"/>
    <property type="molecule type" value="Genomic_DNA"/>
</dbReference>
<feature type="compositionally biased region" description="Polar residues" evidence="5">
    <location>
        <begin position="779"/>
        <end position="800"/>
    </location>
</feature>
<evidence type="ECO:0008006" key="8">
    <source>
        <dbReference type="Google" id="ProtNLM"/>
    </source>
</evidence>
<feature type="coiled-coil region" evidence="4">
    <location>
        <begin position="74"/>
        <end position="158"/>
    </location>
</feature>
<gene>
    <name evidence="6" type="ORF">AXG93_2018s1580</name>
</gene>
<evidence type="ECO:0000256" key="3">
    <source>
        <dbReference type="ARBA" id="ARBA00023054"/>
    </source>
</evidence>
<accession>A0A176WEH2</accession>
<dbReference type="GO" id="GO:0006888">
    <property type="term" value="P:endoplasmic reticulum to Golgi vesicle-mediated transport"/>
    <property type="evidence" value="ECO:0007669"/>
    <property type="project" value="TreeGrafter"/>
</dbReference>
<feature type="coiled-coil region" evidence="4">
    <location>
        <begin position="406"/>
        <end position="458"/>
    </location>
</feature>
<feature type="region of interest" description="Disordered" evidence="5">
    <location>
        <begin position="866"/>
        <end position="885"/>
    </location>
</feature>
<evidence type="ECO:0000256" key="5">
    <source>
        <dbReference type="SAM" id="MobiDB-lite"/>
    </source>
</evidence>
<feature type="region of interest" description="Disordered" evidence="5">
    <location>
        <begin position="779"/>
        <end position="859"/>
    </location>
</feature>
<dbReference type="GO" id="GO:0007030">
    <property type="term" value="P:Golgi organization"/>
    <property type="evidence" value="ECO:0007669"/>
    <property type="project" value="TreeGrafter"/>
</dbReference>
<feature type="coiled-coil region" evidence="4">
    <location>
        <begin position="279"/>
        <end position="338"/>
    </location>
</feature>
<sequence>MWNTIANFKDNLTQIAADVLDSADELELDGSPHGEDDGSFDSHRPAPQRATNHSYKDPNLKAELEWYRGEVTRLQTAESEIQQLSMNYVALLKDREEELSRLQEENGLLKQKLLVSSSQDGAHVSEAEGRDGQLEKTIKNLEAEVEASKSLHEEHVAALQKDHQRQLELLTMQHRKELASAQSVRSTDRAETVNHSRSNGVLQAQDPQLQKLKSEVLKLQETEKKLLIQLVEKDEFMEKLRTSEAVALSEVKRMEEILIQEKEAVSQMNLQPQRDRDVSETALKEVDSLKLELQKASESMDELRRRLNEQESLRNAAVEELKIAVASLEKNNVELLLEQVGTVYLGVEALLTKPACGEIVTYFRTHVYFWQSLEERSRLLGELEGLQKRSIENVSKDPAQRNVDASKEAATEVRSLTERLEAAEKSWASAKSDYETQLDKARSERDKATRDLARLKQHLLDKELADSEKMDQDSEQIADLQARADSNLARALHAEQALSQALSELSEAKRHSKEEYRRTSEEIEALQHKLSSCLAALESKDVELSNLQSALGQYYAETEAQERLYVELSASREEIATLSQQLQVASQKIEAKNAEKNSALDKLVYAEQRKFETEQKMRKLEEEVMRLRRALEQSMTRLNSLSSDSDYHVDRRIVIKLLVTYFQRNHNREVLDLMVRMLGFSEDDKRRVGLAQQNAGRGVVRGVLGLPGRFVGGLIGSASADSLSLPTPSENQSFADLWIDFLLKESEERERREKAEAYAKAEAEKAGDGYNIAFSNSKVSSPSEHLGYNSNASAKGSMSTPPSPERPVGHRPSNSFSGFSTGFSSPKGYPFTMDTSPSGLTNGPVLGSENNDAIGQEFSSISLTSSSSNSLFSLGHPNAKLPPRN</sequence>
<proteinExistence type="predicted"/>
<keyword evidence="2" id="KW-0333">Golgi apparatus</keyword>
<comment type="subcellular location">
    <subcellularLocation>
        <location evidence="1">Golgi apparatus</location>
    </subcellularLocation>
</comment>
<dbReference type="Proteomes" id="UP000077202">
    <property type="component" value="Unassembled WGS sequence"/>
</dbReference>
<feature type="coiled-coil region" evidence="4">
    <location>
        <begin position="502"/>
        <end position="529"/>
    </location>
</feature>
<evidence type="ECO:0000256" key="4">
    <source>
        <dbReference type="SAM" id="Coils"/>
    </source>
</evidence>
<dbReference type="GO" id="GO:0031267">
    <property type="term" value="F:small GTPase binding"/>
    <property type="evidence" value="ECO:0007669"/>
    <property type="project" value="TreeGrafter"/>
</dbReference>
<dbReference type="PANTHER" id="PTHR18921:SF2">
    <property type="entry name" value="THYROID RECEPTOR-INTERACTING PROTEIN 11"/>
    <property type="match status" value="1"/>
</dbReference>
<comment type="caution">
    <text evidence="6">The sequence shown here is derived from an EMBL/GenBank/DDBJ whole genome shotgun (WGS) entry which is preliminary data.</text>
</comment>
<keyword evidence="3 4" id="KW-0175">Coiled coil</keyword>
<dbReference type="AlphaFoldDB" id="A0A176WEH2"/>
<evidence type="ECO:0000313" key="7">
    <source>
        <dbReference type="Proteomes" id="UP000077202"/>
    </source>
</evidence>
<evidence type="ECO:0000313" key="6">
    <source>
        <dbReference type="EMBL" id="OAE30991.1"/>
    </source>
</evidence>
<evidence type="ECO:0000256" key="1">
    <source>
        <dbReference type="ARBA" id="ARBA00004555"/>
    </source>
</evidence>
<dbReference type="PANTHER" id="PTHR18921">
    <property type="entry name" value="MYOSIN HEAVY CHAIN - RELATED"/>
    <property type="match status" value="1"/>
</dbReference>
<feature type="coiled-coil region" evidence="4">
    <location>
        <begin position="568"/>
        <end position="637"/>
    </location>
</feature>
<keyword evidence="7" id="KW-1185">Reference proteome</keyword>
<dbReference type="GO" id="GO:0005794">
    <property type="term" value="C:Golgi apparatus"/>
    <property type="evidence" value="ECO:0007669"/>
    <property type="project" value="UniProtKB-SubCell"/>
</dbReference>